<keyword evidence="1" id="KW-0805">Transcription regulation</keyword>
<dbReference type="STRING" id="2017.SAMN05444320_101615"/>
<evidence type="ECO:0000256" key="2">
    <source>
        <dbReference type="ARBA" id="ARBA00023163"/>
    </source>
</evidence>
<keyword evidence="3" id="KW-0472">Membrane</keyword>
<proteinExistence type="predicted"/>
<evidence type="ECO:0000256" key="1">
    <source>
        <dbReference type="ARBA" id="ARBA00023015"/>
    </source>
</evidence>
<dbReference type="AlphaFoldDB" id="A0A1M4V257"/>
<dbReference type="Gene3D" id="1.10.10.1320">
    <property type="entry name" value="Anti-sigma factor, zinc-finger domain"/>
    <property type="match status" value="1"/>
</dbReference>
<gene>
    <name evidence="4" type="ORF">SAMN05444320_101615</name>
</gene>
<reference evidence="4 5" key="1">
    <citation type="submission" date="2016-11" db="EMBL/GenBank/DDBJ databases">
        <authorList>
            <person name="Jaros S."/>
            <person name="Januszkiewicz K."/>
            <person name="Wedrychowicz H."/>
        </authorList>
    </citation>
    <scope>NUCLEOTIDE SEQUENCE [LARGE SCALE GENOMIC DNA]</scope>
    <source>
        <strain evidence="4 5">DSM 44523</strain>
    </source>
</reference>
<sequence>MTGNERPGTPGGPPWSLDLLADLHAGALDAELADRLRPQVEADPEARAVLAALDATVDDLAGLADLPPVPMPADVAARIEAALAEEARAMAGRPVVAPPTPLPIPPAVTERPVEGPIAPVVDIAEARRRRNRRMGWGAGVLAAAAAVLGIVFVSLPGAERTGGTPQAQNTTSAHDAGLPPLALKQGDLQGGRAPLTDVMGAKDYGPLENPDRIKACLAAGGVRTTGEPLGVREVQLDGRTGVVVVLPTGEFTKFRLVVLGPDCGESKAQVLSDNVIGR</sequence>
<evidence type="ECO:0000313" key="4">
    <source>
        <dbReference type="EMBL" id="SHE63071.1"/>
    </source>
</evidence>
<dbReference type="InterPro" id="IPR041916">
    <property type="entry name" value="Anti_sigma_zinc_sf"/>
</dbReference>
<accession>A0A1M4V257</accession>
<protein>
    <submittedName>
        <fullName evidence="4">Uncharacterized protein</fullName>
    </submittedName>
</protein>
<organism evidence="4 5">
    <name type="scientific">Streptoalloteichus hindustanus</name>
    <dbReference type="NCBI Taxonomy" id="2017"/>
    <lineage>
        <taxon>Bacteria</taxon>
        <taxon>Bacillati</taxon>
        <taxon>Actinomycetota</taxon>
        <taxon>Actinomycetes</taxon>
        <taxon>Pseudonocardiales</taxon>
        <taxon>Pseudonocardiaceae</taxon>
        <taxon>Streptoalloteichus</taxon>
    </lineage>
</organism>
<evidence type="ECO:0000256" key="3">
    <source>
        <dbReference type="SAM" id="Phobius"/>
    </source>
</evidence>
<dbReference type="EMBL" id="FQVN01000001">
    <property type="protein sequence ID" value="SHE63071.1"/>
    <property type="molecule type" value="Genomic_DNA"/>
</dbReference>
<dbReference type="Proteomes" id="UP000184501">
    <property type="component" value="Unassembled WGS sequence"/>
</dbReference>
<dbReference type="RefSeq" id="WP_073479746.1">
    <property type="nucleotide sequence ID" value="NZ_FQVN01000001.1"/>
</dbReference>
<keyword evidence="2" id="KW-0804">Transcription</keyword>
<keyword evidence="5" id="KW-1185">Reference proteome</keyword>
<name>A0A1M4V257_STRHI</name>
<keyword evidence="3" id="KW-0812">Transmembrane</keyword>
<evidence type="ECO:0000313" key="5">
    <source>
        <dbReference type="Proteomes" id="UP000184501"/>
    </source>
</evidence>
<dbReference type="OrthoDB" id="4566632at2"/>
<keyword evidence="3" id="KW-1133">Transmembrane helix</keyword>
<feature type="transmembrane region" description="Helical" evidence="3">
    <location>
        <begin position="136"/>
        <end position="155"/>
    </location>
</feature>